<organism evidence="1 2">
    <name type="scientific">Thermosporothrix hazakensis</name>
    <dbReference type="NCBI Taxonomy" id="644383"/>
    <lineage>
        <taxon>Bacteria</taxon>
        <taxon>Bacillati</taxon>
        <taxon>Chloroflexota</taxon>
        <taxon>Ktedonobacteria</taxon>
        <taxon>Ktedonobacterales</taxon>
        <taxon>Thermosporotrichaceae</taxon>
        <taxon>Thermosporothrix</taxon>
    </lineage>
</organism>
<reference evidence="1 2" key="1">
    <citation type="submission" date="2018-06" db="EMBL/GenBank/DDBJ databases">
        <title>Genomic Encyclopedia of Archaeal and Bacterial Type Strains, Phase II (KMG-II): from individual species to whole genera.</title>
        <authorList>
            <person name="Goeker M."/>
        </authorList>
    </citation>
    <scope>NUCLEOTIDE SEQUENCE [LARGE SCALE GENOMIC DNA]</scope>
    <source>
        <strain evidence="1 2">ATCC BAA-1881</strain>
    </source>
</reference>
<dbReference type="AlphaFoldDB" id="A0A326U3T2"/>
<dbReference type="EMBL" id="QKUF01000025">
    <property type="protein sequence ID" value="PZW23560.1"/>
    <property type="molecule type" value="Genomic_DNA"/>
</dbReference>
<evidence type="ECO:0000313" key="1">
    <source>
        <dbReference type="EMBL" id="PZW23560.1"/>
    </source>
</evidence>
<gene>
    <name evidence="1" type="ORF">EI42_04943</name>
</gene>
<dbReference type="RefSeq" id="WP_111325236.1">
    <property type="nucleotide sequence ID" value="NZ_BIFX01000003.1"/>
</dbReference>
<dbReference type="Proteomes" id="UP000248806">
    <property type="component" value="Unassembled WGS sequence"/>
</dbReference>
<evidence type="ECO:0000313" key="2">
    <source>
        <dbReference type="Proteomes" id="UP000248806"/>
    </source>
</evidence>
<dbReference type="OrthoDB" id="153499at2"/>
<protein>
    <submittedName>
        <fullName evidence="1">Uncharacterized protein</fullName>
    </submittedName>
</protein>
<proteinExistence type="predicted"/>
<name>A0A326U3T2_THEHA</name>
<keyword evidence="2" id="KW-1185">Reference proteome</keyword>
<comment type="caution">
    <text evidence="1">The sequence shown here is derived from an EMBL/GenBank/DDBJ whole genome shotgun (WGS) entry which is preliminary data.</text>
</comment>
<accession>A0A326U3T2</accession>
<sequence>MAQIIKRGLLLGFNASSYTAMVSMLDGNVIRDIPVATHMDPSSLLSGAACAVLFFDENNHTDAVVLAVYPQGNYGVPTPLPGRVTMLIPPYRPYNGTTFEANTTTVATFTGGSTGIPVGVRAILCSLQSAPTSGAGYVVLKPTNLTPDIGMGIQTSQGSVAGVYEKVFGILPMAPDGKVNVRTINAKCAVVLEITGYIL</sequence>